<dbReference type="PRINTS" id="PR00714">
    <property type="entry name" value="MAN6PISMRASE"/>
</dbReference>
<dbReference type="eggNOG" id="KOG2757">
    <property type="taxonomic scope" value="Eukaryota"/>
</dbReference>
<evidence type="ECO:0000256" key="4">
    <source>
        <dbReference type="ARBA" id="ARBA00010772"/>
    </source>
</evidence>
<dbReference type="InParanoid" id="A9V9P8"/>
<name>A9V9P8_MONBE</name>
<dbReference type="GO" id="GO:0009298">
    <property type="term" value="P:GDP-mannose biosynthetic process"/>
    <property type="evidence" value="ECO:0000318"/>
    <property type="project" value="GO_Central"/>
</dbReference>
<evidence type="ECO:0000256" key="8">
    <source>
        <dbReference type="ARBA" id="ARBA00023235"/>
    </source>
</evidence>
<comment type="similarity">
    <text evidence="4">Belongs to the mannose-6-phosphate isomerase type 1 family.</text>
</comment>
<dbReference type="InterPro" id="IPR001250">
    <property type="entry name" value="Man6P_Isoase-1"/>
</dbReference>
<dbReference type="GO" id="GO:0005829">
    <property type="term" value="C:cytosol"/>
    <property type="evidence" value="ECO:0000318"/>
    <property type="project" value="GO_Central"/>
</dbReference>
<dbReference type="GO" id="GO:0005975">
    <property type="term" value="P:carbohydrate metabolic process"/>
    <property type="evidence" value="ECO:0007669"/>
    <property type="project" value="InterPro"/>
</dbReference>
<dbReference type="InterPro" id="IPR016305">
    <property type="entry name" value="Mannose-6-P_Isomerase"/>
</dbReference>
<dbReference type="GO" id="GO:0008270">
    <property type="term" value="F:zinc ion binding"/>
    <property type="evidence" value="ECO:0007669"/>
    <property type="project" value="InterPro"/>
</dbReference>
<dbReference type="STRING" id="81824.A9V9P8"/>
<dbReference type="EMBL" id="CH991571">
    <property type="protein sequence ID" value="EDQ85705.1"/>
    <property type="molecule type" value="Genomic_DNA"/>
</dbReference>
<evidence type="ECO:0000256" key="6">
    <source>
        <dbReference type="ARBA" id="ARBA00022723"/>
    </source>
</evidence>
<evidence type="ECO:0000256" key="1">
    <source>
        <dbReference type="ARBA" id="ARBA00000757"/>
    </source>
</evidence>
<dbReference type="RefSeq" id="XP_001749420.1">
    <property type="nucleotide sequence ID" value="XM_001749368.1"/>
</dbReference>
<accession>A9V9P8</accession>
<feature type="non-terminal residue" evidence="11">
    <location>
        <position position="304"/>
    </location>
</feature>
<dbReference type="UniPathway" id="UPA00126">
    <property type="reaction ID" value="UER00423"/>
</dbReference>
<proteinExistence type="inferred from homology"/>
<dbReference type="Proteomes" id="UP000001357">
    <property type="component" value="Unassembled WGS sequence"/>
</dbReference>
<dbReference type="InterPro" id="IPR014710">
    <property type="entry name" value="RmlC-like_jellyroll"/>
</dbReference>
<dbReference type="KEGG" id="mbr:MONBRDRAFT_38716"/>
<dbReference type="EC" id="5.3.1.8" evidence="5"/>
<dbReference type="NCBIfam" id="TIGR00218">
    <property type="entry name" value="manA"/>
    <property type="match status" value="1"/>
</dbReference>
<dbReference type="OMA" id="EFAACIS"/>
<dbReference type="InterPro" id="IPR046457">
    <property type="entry name" value="PMI_typeI_cat"/>
</dbReference>
<feature type="domain" description="Phosphomannose isomerase type I helical insertion" evidence="10">
    <location>
        <begin position="166"/>
        <end position="239"/>
    </location>
</feature>
<evidence type="ECO:0000313" key="11">
    <source>
        <dbReference type="EMBL" id="EDQ85705.1"/>
    </source>
</evidence>
<evidence type="ECO:0000313" key="12">
    <source>
        <dbReference type="Proteomes" id="UP000001357"/>
    </source>
</evidence>
<evidence type="ECO:0000256" key="2">
    <source>
        <dbReference type="ARBA" id="ARBA00001947"/>
    </source>
</evidence>
<dbReference type="CDD" id="cd07011">
    <property type="entry name" value="cupin_PMI_type_I_N"/>
    <property type="match status" value="1"/>
</dbReference>
<dbReference type="Pfam" id="PF20511">
    <property type="entry name" value="PMI_typeI_cat"/>
    <property type="match status" value="1"/>
</dbReference>
<dbReference type="SUPFAM" id="SSF51182">
    <property type="entry name" value="RmlC-like cupins"/>
    <property type="match status" value="1"/>
</dbReference>
<dbReference type="PANTHER" id="PTHR10309:SF0">
    <property type="entry name" value="MANNOSE-6-PHOSPHATE ISOMERASE"/>
    <property type="match status" value="1"/>
</dbReference>
<dbReference type="InterPro" id="IPR018050">
    <property type="entry name" value="Pmannose_isomerase-type1_CS"/>
</dbReference>
<dbReference type="PANTHER" id="PTHR10309">
    <property type="entry name" value="MANNOSE-6-PHOSPHATE ISOMERASE"/>
    <property type="match status" value="1"/>
</dbReference>
<organism evidence="11 12">
    <name type="scientific">Monosiga brevicollis</name>
    <name type="common">Choanoflagellate</name>
    <dbReference type="NCBI Taxonomy" id="81824"/>
    <lineage>
        <taxon>Eukaryota</taxon>
        <taxon>Choanoflagellata</taxon>
        <taxon>Craspedida</taxon>
        <taxon>Salpingoecidae</taxon>
        <taxon>Monosiga</taxon>
    </lineage>
</organism>
<keyword evidence="8" id="KW-0413">Isomerase</keyword>
<keyword evidence="7" id="KW-0862">Zinc</keyword>
<dbReference type="GeneID" id="5894677"/>
<dbReference type="Pfam" id="PF20512">
    <property type="entry name" value="PMI_typeI_hel"/>
    <property type="match status" value="1"/>
</dbReference>
<comment type="cofactor">
    <cofactor evidence="2">
        <name>Zn(2+)</name>
        <dbReference type="ChEBI" id="CHEBI:29105"/>
    </cofactor>
</comment>
<keyword evidence="6" id="KW-0479">Metal-binding</keyword>
<dbReference type="InterPro" id="IPR011051">
    <property type="entry name" value="RmlC_Cupin_sf"/>
</dbReference>
<sequence>MDPVLRMRCEVQQYAWGKLGAASAVAQLAQAGNTDFKLDADKPYAELWMGTHAKAPSKVVLPDDSVITLSEALERYPELSKGSVTKAGQLPYLFKVLSVDKTLSIQAHPDKKLAEALHARDPEHYPDDNHKPEMAIAITPFMRSTTDALRRFPLPCLPAFVADAMAASLKNKDAVKESLAQLLGTLMRADTTLIATQLSALESRLKTVPVDQRDETTQFVLRLADQYPGDVGVFCLYLLNIVTLQPGEAMFLGPNLPHAYIDGDCIECMACSDNVVRLVAPATLVISRLASALSQFDILDDGAI</sequence>
<comment type="catalytic activity">
    <reaction evidence="1">
        <text>D-mannose 6-phosphate = D-fructose 6-phosphate</text>
        <dbReference type="Rhea" id="RHEA:12356"/>
        <dbReference type="ChEBI" id="CHEBI:58735"/>
        <dbReference type="ChEBI" id="CHEBI:61527"/>
        <dbReference type="EC" id="5.3.1.8"/>
    </reaction>
</comment>
<evidence type="ECO:0000256" key="5">
    <source>
        <dbReference type="ARBA" id="ARBA00011956"/>
    </source>
</evidence>
<dbReference type="GO" id="GO:0004476">
    <property type="term" value="F:mannose-6-phosphate isomerase activity"/>
    <property type="evidence" value="ECO:0000318"/>
    <property type="project" value="GO_Central"/>
</dbReference>
<comment type="pathway">
    <text evidence="3">Nucleotide-sugar biosynthesis; GDP-alpha-D-mannose biosynthesis; alpha-D-mannose 1-phosphate from D-fructose 6-phosphate: step 1/2.</text>
</comment>
<evidence type="ECO:0000256" key="7">
    <source>
        <dbReference type="ARBA" id="ARBA00022833"/>
    </source>
</evidence>
<evidence type="ECO:0000259" key="10">
    <source>
        <dbReference type="Pfam" id="PF20512"/>
    </source>
</evidence>
<dbReference type="InterPro" id="IPR046458">
    <property type="entry name" value="PMI_typeI_hel"/>
</dbReference>
<evidence type="ECO:0000259" key="9">
    <source>
        <dbReference type="Pfam" id="PF20511"/>
    </source>
</evidence>
<keyword evidence="12" id="KW-1185">Reference proteome</keyword>
<gene>
    <name evidence="11" type="ORF">MONBRDRAFT_38716</name>
</gene>
<dbReference type="AlphaFoldDB" id="A9V9P8"/>
<reference evidence="11 12" key="1">
    <citation type="journal article" date="2008" name="Nature">
        <title>The genome of the choanoflagellate Monosiga brevicollis and the origin of metazoans.</title>
        <authorList>
            <consortium name="JGI Sequencing"/>
            <person name="King N."/>
            <person name="Westbrook M.J."/>
            <person name="Young S.L."/>
            <person name="Kuo A."/>
            <person name="Abedin M."/>
            <person name="Chapman J."/>
            <person name="Fairclough S."/>
            <person name="Hellsten U."/>
            <person name="Isogai Y."/>
            <person name="Letunic I."/>
            <person name="Marr M."/>
            <person name="Pincus D."/>
            <person name="Putnam N."/>
            <person name="Rokas A."/>
            <person name="Wright K.J."/>
            <person name="Zuzow R."/>
            <person name="Dirks W."/>
            <person name="Good M."/>
            <person name="Goodstein D."/>
            <person name="Lemons D."/>
            <person name="Li W."/>
            <person name="Lyons J.B."/>
            <person name="Morris A."/>
            <person name="Nichols S."/>
            <person name="Richter D.J."/>
            <person name="Salamov A."/>
            <person name="Bork P."/>
            <person name="Lim W.A."/>
            <person name="Manning G."/>
            <person name="Miller W.T."/>
            <person name="McGinnis W."/>
            <person name="Shapiro H."/>
            <person name="Tjian R."/>
            <person name="Grigoriev I.V."/>
            <person name="Rokhsar D."/>
        </authorList>
    </citation>
    <scope>NUCLEOTIDE SEQUENCE [LARGE SCALE GENOMIC DNA]</scope>
    <source>
        <strain evidence="12">MX1 / ATCC 50154</strain>
    </source>
</reference>
<dbReference type="FunCoup" id="A9V9P8">
    <property type="interactions" value="827"/>
</dbReference>
<feature type="domain" description="Phosphomannose isomerase type I catalytic" evidence="9">
    <location>
        <begin position="4"/>
        <end position="142"/>
    </location>
</feature>
<dbReference type="Gene3D" id="2.60.120.10">
    <property type="entry name" value="Jelly Rolls"/>
    <property type="match status" value="1"/>
</dbReference>
<evidence type="ECO:0000256" key="3">
    <source>
        <dbReference type="ARBA" id="ARBA00004666"/>
    </source>
</evidence>
<dbReference type="PROSITE" id="PS00965">
    <property type="entry name" value="PMI_I_1"/>
    <property type="match status" value="1"/>
</dbReference>
<protein>
    <recommendedName>
        <fullName evidence="5">mannose-6-phosphate isomerase</fullName>
        <ecNumber evidence="5">5.3.1.8</ecNumber>
    </recommendedName>
</protein>